<dbReference type="AlphaFoldDB" id="A0A5B8KY90"/>
<dbReference type="InterPro" id="IPR036390">
    <property type="entry name" value="WH_DNA-bd_sf"/>
</dbReference>
<dbReference type="KEGG" id="niy:FQ775_08650"/>
<dbReference type="OrthoDB" id="9790747at2"/>
<dbReference type="Gene3D" id="1.10.10.10">
    <property type="entry name" value="Winged helix-like DNA-binding domain superfamily/Winged helix DNA-binding domain"/>
    <property type="match status" value="1"/>
</dbReference>
<dbReference type="SMART" id="SM00418">
    <property type="entry name" value="HTH_ARSR"/>
    <property type="match status" value="1"/>
</dbReference>
<keyword evidence="3" id="KW-1185">Reference proteome</keyword>
<dbReference type="SUPFAM" id="SSF46785">
    <property type="entry name" value="Winged helix' DNA-binding domain"/>
    <property type="match status" value="1"/>
</dbReference>
<dbReference type="InterPro" id="IPR001845">
    <property type="entry name" value="HTH_ArsR_DNA-bd_dom"/>
</dbReference>
<evidence type="ECO:0000313" key="3">
    <source>
        <dbReference type="Proteomes" id="UP000321389"/>
    </source>
</evidence>
<organism evidence="2 3">
    <name type="scientific">Nitratireductor mangrovi</name>
    <dbReference type="NCBI Taxonomy" id="2599600"/>
    <lineage>
        <taxon>Bacteria</taxon>
        <taxon>Pseudomonadati</taxon>
        <taxon>Pseudomonadota</taxon>
        <taxon>Alphaproteobacteria</taxon>
        <taxon>Hyphomicrobiales</taxon>
        <taxon>Phyllobacteriaceae</taxon>
        <taxon>Nitratireductor</taxon>
    </lineage>
</organism>
<dbReference type="PANTHER" id="PTHR38600">
    <property type="entry name" value="TRANSCRIPTIONAL REGULATORY PROTEIN"/>
    <property type="match status" value="1"/>
</dbReference>
<dbReference type="GO" id="GO:0003700">
    <property type="term" value="F:DNA-binding transcription factor activity"/>
    <property type="evidence" value="ECO:0007669"/>
    <property type="project" value="InterPro"/>
</dbReference>
<dbReference type="Pfam" id="PF12840">
    <property type="entry name" value="HTH_20"/>
    <property type="match status" value="1"/>
</dbReference>
<sequence length="111" mass="12592">MGIHAVFGALADPTRLAIVERLLQSGDLTAGEIAAPFDISKPAISRHLKVLEDAGFIERRTQRQFRVFRARRDGFAEIEDWMERGRAFWNGSFDRLEKMFANDEGHDAADD</sequence>
<accession>A0A5B8KY90</accession>
<dbReference type="RefSeq" id="WP_146299088.1">
    <property type="nucleotide sequence ID" value="NZ_CP042301.2"/>
</dbReference>
<dbReference type="Proteomes" id="UP000321389">
    <property type="component" value="Chromosome"/>
</dbReference>
<gene>
    <name evidence="2" type="ORF">FQ775_08650</name>
</gene>
<evidence type="ECO:0000259" key="1">
    <source>
        <dbReference type="PROSITE" id="PS50987"/>
    </source>
</evidence>
<protein>
    <submittedName>
        <fullName evidence="2">Helix-turn-helix transcriptional regulator</fullName>
    </submittedName>
</protein>
<dbReference type="EMBL" id="CP042301">
    <property type="protein sequence ID" value="QDZ00440.1"/>
    <property type="molecule type" value="Genomic_DNA"/>
</dbReference>
<dbReference type="PANTHER" id="PTHR38600:SF2">
    <property type="entry name" value="SLL0088 PROTEIN"/>
    <property type="match status" value="1"/>
</dbReference>
<dbReference type="CDD" id="cd00090">
    <property type="entry name" value="HTH_ARSR"/>
    <property type="match status" value="1"/>
</dbReference>
<evidence type="ECO:0000313" key="2">
    <source>
        <dbReference type="EMBL" id="QDZ00440.1"/>
    </source>
</evidence>
<dbReference type="InterPro" id="IPR011991">
    <property type="entry name" value="ArsR-like_HTH"/>
</dbReference>
<proteinExistence type="predicted"/>
<dbReference type="PROSITE" id="PS50987">
    <property type="entry name" value="HTH_ARSR_2"/>
    <property type="match status" value="1"/>
</dbReference>
<dbReference type="InterPro" id="IPR036388">
    <property type="entry name" value="WH-like_DNA-bd_sf"/>
</dbReference>
<dbReference type="PRINTS" id="PR00778">
    <property type="entry name" value="HTHARSR"/>
</dbReference>
<reference evidence="2" key="1">
    <citation type="submission" date="2020-04" db="EMBL/GenBank/DDBJ databases">
        <title>Nitratireductor sp. nov. isolated from mangrove soil.</title>
        <authorList>
            <person name="Ye Y."/>
        </authorList>
    </citation>
    <scope>NUCLEOTIDE SEQUENCE</scope>
    <source>
        <strain evidence="2">SY7</strain>
    </source>
</reference>
<feature type="domain" description="HTH arsR-type" evidence="1">
    <location>
        <begin position="1"/>
        <end position="93"/>
    </location>
</feature>
<name>A0A5B8KY90_9HYPH</name>
<dbReference type="NCBIfam" id="NF033788">
    <property type="entry name" value="HTH_metalloreg"/>
    <property type="match status" value="1"/>
</dbReference>